<dbReference type="EMBL" id="CAKOGP040000557">
    <property type="protein sequence ID" value="CAJ1936309.1"/>
    <property type="molecule type" value="Genomic_DNA"/>
</dbReference>
<evidence type="ECO:0000256" key="1">
    <source>
        <dbReference type="SAM" id="MobiDB-lite"/>
    </source>
</evidence>
<reference evidence="3" key="1">
    <citation type="submission" date="2023-08" db="EMBL/GenBank/DDBJ databases">
        <authorList>
            <person name="Audoor S."/>
            <person name="Bilcke G."/>
        </authorList>
    </citation>
    <scope>NUCLEOTIDE SEQUENCE</scope>
</reference>
<feature type="transmembrane region" description="Helical" evidence="2">
    <location>
        <begin position="337"/>
        <end position="358"/>
    </location>
</feature>
<sequence>MAESFNSTPSEQVVRQVATIIGVDDAIVDNVCKRMEEEFILQEWQMSALDASEWKALEAPIGLAAAIRKLASVEDRNDAWRTNKSGSAPSVIASRSPYAQRLTDATKGSFANRSGHKDPKSAEMFIKTIHEEKEKQGGSDDDDASQIDAESGRTKPPPTKPHSLFKLLYKNHHEACKAFHSTTFPLSDTFDRALLHSKSGADLKAHTVFKMEISVVVAALLLGAAIELWGIFPQDAVAQKHEIPDGGEPYVPYIMALIFHTLSGLTILTQLMTVFLNVGQLYVATAISENKFPKFFQQILATTAWTNGLFQLGVVAFMVNIGILVMGTILATTSDKYTIIVCGLIIPLLVVIPCEMLFHVLLTYVGRTAFNGFLLVSHDNPNSDDILSFDPTSASVAEGTLCQNYFLDVNTNDEEVLDRIQRLRQQHTRSTSTRGVESTTIRNSRLIVPLANKHNIGPDYFPKFQGVKKPS</sequence>
<feature type="transmembrane region" description="Helical" evidence="2">
    <location>
        <begin position="252"/>
        <end position="278"/>
    </location>
</feature>
<organism evidence="3 4">
    <name type="scientific">Cylindrotheca closterium</name>
    <dbReference type="NCBI Taxonomy" id="2856"/>
    <lineage>
        <taxon>Eukaryota</taxon>
        <taxon>Sar</taxon>
        <taxon>Stramenopiles</taxon>
        <taxon>Ochrophyta</taxon>
        <taxon>Bacillariophyta</taxon>
        <taxon>Bacillariophyceae</taxon>
        <taxon>Bacillariophycidae</taxon>
        <taxon>Bacillariales</taxon>
        <taxon>Bacillariaceae</taxon>
        <taxon>Cylindrotheca</taxon>
    </lineage>
</organism>
<feature type="transmembrane region" description="Helical" evidence="2">
    <location>
        <begin position="213"/>
        <end position="232"/>
    </location>
</feature>
<keyword evidence="2" id="KW-1133">Transmembrane helix</keyword>
<keyword evidence="4" id="KW-1185">Reference proteome</keyword>
<evidence type="ECO:0000313" key="4">
    <source>
        <dbReference type="Proteomes" id="UP001295423"/>
    </source>
</evidence>
<evidence type="ECO:0000313" key="3">
    <source>
        <dbReference type="EMBL" id="CAJ1936309.1"/>
    </source>
</evidence>
<keyword evidence="2" id="KW-0472">Membrane</keyword>
<gene>
    <name evidence="3" type="ORF">CYCCA115_LOCUS5127</name>
</gene>
<keyword evidence="2" id="KW-0812">Transmembrane</keyword>
<accession>A0AAD2CTY3</accession>
<feature type="transmembrane region" description="Helical" evidence="2">
    <location>
        <begin position="299"/>
        <end position="331"/>
    </location>
</feature>
<comment type="caution">
    <text evidence="3">The sequence shown here is derived from an EMBL/GenBank/DDBJ whole genome shotgun (WGS) entry which is preliminary data.</text>
</comment>
<evidence type="ECO:0000256" key="2">
    <source>
        <dbReference type="SAM" id="Phobius"/>
    </source>
</evidence>
<protein>
    <submittedName>
        <fullName evidence="3">Uncharacterized protein</fullName>
    </submittedName>
</protein>
<proteinExistence type="predicted"/>
<feature type="region of interest" description="Disordered" evidence="1">
    <location>
        <begin position="132"/>
        <end position="162"/>
    </location>
</feature>
<dbReference type="AlphaFoldDB" id="A0AAD2CTY3"/>
<dbReference type="Proteomes" id="UP001295423">
    <property type="component" value="Unassembled WGS sequence"/>
</dbReference>
<name>A0AAD2CTY3_9STRA</name>